<keyword evidence="2" id="KW-0547">Nucleotide-binding</keyword>
<keyword evidence="5" id="KW-1185">Reference proteome</keyword>
<dbReference type="SMART" id="SM00175">
    <property type="entry name" value="RAB"/>
    <property type="match status" value="1"/>
</dbReference>
<dbReference type="NCBIfam" id="TIGR00231">
    <property type="entry name" value="small_GTP"/>
    <property type="match status" value="1"/>
</dbReference>
<evidence type="ECO:0000313" key="4">
    <source>
        <dbReference type="EMBL" id="KAH3867184.1"/>
    </source>
</evidence>
<dbReference type="InterPro" id="IPR001806">
    <property type="entry name" value="Small_GTPase"/>
</dbReference>
<protein>
    <submittedName>
        <fullName evidence="4">Uncharacterized protein</fullName>
    </submittedName>
</protein>
<dbReference type="SMART" id="SM00173">
    <property type="entry name" value="RAS"/>
    <property type="match status" value="1"/>
</dbReference>
<evidence type="ECO:0000256" key="1">
    <source>
        <dbReference type="ARBA" id="ARBA00010142"/>
    </source>
</evidence>
<dbReference type="OrthoDB" id="8830751at2759"/>
<dbReference type="Gene3D" id="3.40.50.300">
    <property type="entry name" value="P-loop containing nucleotide triphosphate hydrolases"/>
    <property type="match status" value="1"/>
</dbReference>
<organism evidence="4 5">
    <name type="scientific">Dreissena polymorpha</name>
    <name type="common">Zebra mussel</name>
    <name type="synonym">Mytilus polymorpha</name>
    <dbReference type="NCBI Taxonomy" id="45954"/>
    <lineage>
        <taxon>Eukaryota</taxon>
        <taxon>Metazoa</taxon>
        <taxon>Spiralia</taxon>
        <taxon>Lophotrochozoa</taxon>
        <taxon>Mollusca</taxon>
        <taxon>Bivalvia</taxon>
        <taxon>Autobranchia</taxon>
        <taxon>Heteroconchia</taxon>
        <taxon>Euheterodonta</taxon>
        <taxon>Imparidentia</taxon>
        <taxon>Neoheterodontei</taxon>
        <taxon>Myida</taxon>
        <taxon>Dreissenoidea</taxon>
        <taxon>Dreissenidae</taxon>
        <taxon>Dreissena</taxon>
    </lineage>
</organism>
<accession>A0A9D4M061</accession>
<dbReference type="InterPro" id="IPR027417">
    <property type="entry name" value="P-loop_NTPase"/>
</dbReference>
<dbReference type="InterPro" id="IPR005225">
    <property type="entry name" value="Small_GTP-bd"/>
</dbReference>
<dbReference type="FunFam" id="3.40.50.300:FF:001179">
    <property type="entry name" value="Rho family GTPase"/>
    <property type="match status" value="1"/>
</dbReference>
<evidence type="ECO:0000256" key="3">
    <source>
        <dbReference type="ARBA" id="ARBA00023134"/>
    </source>
</evidence>
<proteinExistence type="inferred from homology"/>
<dbReference type="PROSITE" id="PS51420">
    <property type="entry name" value="RHO"/>
    <property type="match status" value="1"/>
</dbReference>
<dbReference type="SMART" id="SM00174">
    <property type="entry name" value="RHO"/>
    <property type="match status" value="1"/>
</dbReference>
<comment type="caution">
    <text evidence="4">The sequence shown here is derived from an EMBL/GenBank/DDBJ whole genome shotgun (WGS) entry which is preliminary data.</text>
</comment>
<dbReference type="GO" id="GO:0007264">
    <property type="term" value="P:small GTPase-mediated signal transduction"/>
    <property type="evidence" value="ECO:0007669"/>
    <property type="project" value="InterPro"/>
</dbReference>
<dbReference type="PRINTS" id="PR00449">
    <property type="entry name" value="RASTRNSFRMNG"/>
</dbReference>
<name>A0A9D4M061_DREPO</name>
<sequence>MKPLKCVLVGDGNVGKTSLMKTYKDKCFPGAYLATMSDSINVTMQVDEKNHDLTVYDTAGQEAYDRLRPLTYPDTDVIVMCFSLVSKDSYDSIRDKWLAEVKQYCRDIPIVLVGTKLDMRSGNSKKDFAIMNGDRDSTIAFNTISQEQGHWLKKEVGARFYVECSAKTQTSTRDVFESAIMAAINPTKRKQRRNGCTIL</sequence>
<reference evidence="4" key="2">
    <citation type="submission" date="2020-11" db="EMBL/GenBank/DDBJ databases">
        <authorList>
            <person name="McCartney M.A."/>
            <person name="Auch B."/>
            <person name="Kono T."/>
            <person name="Mallez S."/>
            <person name="Becker A."/>
            <person name="Gohl D.M."/>
            <person name="Silverstein K.A.T."/>
            <person name="Koren S."/>
            <person name="Bechman K.B."/>
            <person name="Herman A."/>
            <person name="Abrahante J.E."/>
            <person name="Garbe J."/>
        </authorList>
    </citation>
    <scope>NUCLEOTIDE SEQUENCE</scope>
    <source>
        <strain evidence="4">Duluth1</strain>
        <tissue evidence="4">Whole animal</tissue>
    </source>
</reference>
<gene>
    <name evidence="4" type="ORF">DPMN_030309</name>
</gene>
<keyword evidence="3" id="KW-0342">GTP-binding</keyword>
<dbReference type="EMBL" id="JAIWYP010000002">
    <property type="protein sequence ID" value="KAH3867184.1"/>
    <property type="molecule type" value="Genomic_DNA"/>
</dbReference>
<dbReference type="CDD" id="cd00157">
    <property type="entry name" value="Rho"/>
    <property type="match status" value="1"/>
</dbReference>
<dbReference type="PANTHER" id="PTHR24072">
    <property type="entry name" value="RHO FAMILY GTPASE"/>
    <property type="match status" value="1"/>
</dbReference>
<evidence type="ECO:0000256" key="2">
    <source>
        <dbReference type="ARBA" id="ARBA00022741"/>
    </source>
</evidence>
<dbReference type="GO" id="GO:0005525">
    <property type="term" value="F:GTP binding"/>
    <property type="evidence" value="ECO:0007669"/>
    <property type="project" value="UniProtKB-KW"/>
</dbReference>
<dbReference type="Proteomes" id="UP000828390">
    <property type="component" value="Unassembled WGS sequence"/>
</dbReference>
<dbReference type="SUPFAM" id="SSF52540">
    <property type="entry name" value="P-loop containing nucleoside triphosphate hydrolases"/>
    <property type="match status" value="1"/>
</dbReference>
<dbReference type="Pfam" id="PF00071">
    <property type="entry name" value="Ras"/>
    <property type="match status" value="1"/>
</dbReference>
<comment type="similarity">
    <text evidence="1">Belongs to the small GTPase superfamily. Rho family.</text>
</comment>
<dbReference type="PROSITE" id="PS51419">
    <property type="entry name" value="RAB"/>
    <property type="match status" value="1"/>
</dbReference>
<evidence type="ECO:0000313" key="5">
    <source>
        <dbReference type="Proteomes" id="UP000828390"/>
    </source>
</evidence>
<dbReference type="PROSITE" id="PS51421">
    <property type="entry name" value="RAS"/>
    <property type="match status" value="1"/>
</dbReference>
<dbReference type="GO" id="GO:0003924">
    <property type="term" value="F:GTPase activity"/>
    <property type="evidence" value="ECO:0007669"/>
    <property type="project" value="InterPro"/>
</dbReference>
<dbReference type="InterPro" id="IPR003578">
    <property type="entry name" value="Small_GTPase_Rho"/>
</dbReference>
<reference evidence="4" key="1">
    <citation type="journal article" date="2019" name="bioRxiv">
        <title>The Genome of the Zebra Mussel, Dreissena polymorpha: A Resource for Invasive Species Research.</title>
        <authorList>
            <person name="McCartney M.A."/>
            <person name="Auch B."/>
            <person name="Kono T."/>
            <person name="Mallez S."/>
            <person name="Zhang Y."/>
            <person name="Obille A."/>
            <person name="Becker A."/>
            <person name="Abrahante J.E."/>
            <person name="Garbe J."/>
            <person name="Badalamenti J.P."/>
            <person name="Herman A."/>
            <person name="Mangelson H."/>
            <person name="Liachko I."/>
            <person name="Sullivan S."/>
            <person name="Sone E.D."/>
            <person name="Koren S."/>
            <person name="Silverstein K.A.T."/>
            <person name="Beckman K.B."/>
            <person name="Gohl D.M."/>
        </authorList>
    </citation>
    <scope>NUCLEOTIDE SEQUENCE</scope>
    <source>
        <strain evidence="4">Duluth1</strain>
        <tissue evidence="4">Whole animal</tissue>
    </source>
</reference>
<dbReference type="AlphaFoldDB" id="A0A9D4M061"/>